<dbReference type="Gene3D" id="3.40.50.10490">
    <property type="entry name" value="Glucose-6-phosphate isomerase like protein, domain 1"/>
    <property type="match status" value="1"/>
</dbReference>
<protein>
    <submittedName>
        <fullName evidence="3">MurR/RpiR family transcriptional regulator</fullName>
    </submittedName>
</protein>
<comment type="caution">
    <text evidence="3">The sequence shown here is derived from an EMBL/GenBank/DDBJ whole genome shotgun (WGS) entry which is preliminary data.</text>
</comment>
<evidence type="ECO:0000313" key="4">
    <source>
        <dbReference type="Proteomes" id="UP001368500"/>
    </source>
</evidence>
<feature type="domain" description="HTH rpiR-type" evidence="2">
    <location>
        <begin position="1"/>
        <end position="71"/>
    </location>
</feature>
<keyword evidence="4" id="KW-1185">Reference proteome</keyword>
<evidence type="ECO:0000259" key="2">
    <source>
        <dbReference type="PROSITE" id="PS51071"/>
    </source>
</evidence>
<dbReference type="InterPro" id="IPR036388">
    <property type="entry name" value="WH-like_DNA-bd_sf"/>
</dbReference>
<dbReference type="Pfam" id="PF01418">
    <property type="entry name" value="HTH_6"/>
    <property type="match status" value="1"/>
</dbReference>
<dbReference type="RefSeq" id="WP_341374542.1">
    <property type="nucleotide sequence ID" value="NZ_JBBUTF010000010.1"/>
</dbReference>
<dbReference type="InterPro" id="IPR000281">
    <property type="entry name" value="HTH_RpiR"/>
</dbReference>
<feature type="region of interest" description="Disordered" evidence="1">
    <location>
        <begin position="75"/>
        <end position="102"/>
    </location>
</feature>
<name>A0ABU9BA27_9BURK</name>
<evidence type="ECO:0000313" key="3">
    <source>
        <dbReference type="EMBL" id="MEK8026757.1"/>
    </source>
</evidence>
<feature type="compositionally biased region" description="Pro residues" evidence="1">
    <location>
        <begin position="87"/>
        <end position="96"/>
    </location>
</feature>
<dbReference type="InterPro" id="IPR046348">
    <property type="entry name" value="SIS_dom_sf"/>
</dbReference>
<gene>
    <name evidence="3" type="ORF">AACH11_12365</name>
</gene>
<reference evidence="3 4" key="1">
    <citation type="submission" date="2024-04" db="EMBL/GenBank/DDBJ databases">
        <title>Novel species of the genus Ideonella isolated from streams.</title>
        <authorList>
            <person name="Lu H."/>
        </authorList>
    </citation>
    <scope>NUCLEOTIDE SEQUENCE [LARGE SCALE GENOMIC DNA]</scope>
    <source>
        <strain evidence="3 4">BYS139W</strain>
    </source>
</reference>
<proteinExistence type="predicted"/>
<dbReference type="PANTHER" id="PTHR30514">
    <property type="entry name" value="GLUCOKINASE"/>
    <property type="match status" value="1"/>
</dbReference>
<organism evidence="3 4">
    <name type="scientific">Pseudaquabacterium rugosum</name>
    <dbReference type="NCBI Taxonomy" id="2984194"/>
    <lineage>
        <taxon>Bacteria</taxon>
        <taxon>Pseudomonadati</taxon>
        <taxon>Pseudomonadota</taxon>
        <taxon>Betaproteobacteria</taxon>
        <taxon>Burkholderiales</taxon>
        <taxon>Sphaerotilaceae</taxon>
        <taxon>Pseudaquabacterium</taxon>
    </lineage>
</organism>
<dbReference type="EMBL" id="JBBUTF010000010">
    <property type="protein sequence ID" value="MEK8026757.1"/>
    <property type="molecule type" value="Genomic_DNA"/>
</dbReference>
<dbReference type="SUPFAM" id="SSF53697">
    <property type="entry name" value="SIS domain"/>
    <property type="match status" value="1"/>
</dbReference>
<dbReference type="PANTHER" id="PTHR30514:SF18">
    <property type="entry name" value="RPIR-FAMILY TRANSCRIPTIONAL REGULATOR"/>
    <property type="match status" value="1"/>
</dbReference>
<evidence type="ECO:0000256" key="1">
    <source>
        <dbReference type="SAM" id="MobiDB-lite"/>
    </source>
</evidence>
<dbReference type="Gene3D" id="1.10.10.10">
    <property type="entry name" value="Winged helix-like DNA-binding domain superfamily/Winged helix DNA-binding domain"/>
    <property type="match status" value="1"/>
</dbReference>
<dbReference type="Proteomes" id="UP001368500">
    <property type="component" value="Unassembled WGS sequence"/>
</dbReference>
<sequence>MASSYAALSPQLKVIARYVERHHDTLGQQRIQDVAARCQVQPSAVVRFAKRFGLRGYQELKLALDSSWAPLAEATAPAGKPGADDASPPPTAPAGPAPAADSCARQVQDGLDAAAAHLDQLRSALHSSAYEAIGRRLAGARRIWIVGALQAFPVAAYLADHLGRSDAPVHWLSLLGGPPSELSGAGPEDVLLVISLGTGSATVLDLVSRARARGLSLVVLGDPRHPVLTQDPSHTLWLDHAGPGLITAMAAADGLCRAWAWARDERRARTAGPPR</sequence>
<dbReference type="PROSITE" id="PS51071">
    <property type="entry name" value="HTH_RPIR"/>
    <property type="match status" value="1"/>
</dbReference>
<dbReference type="SUPFAM" id="SSF46689">
    <property type="entry name" value="Homeodomain-like"/>
    <property type="match status" value="1"/>
</dbReference>
<accession>A0ABU9BA27</accession>
<dbReference type="InterPro" id="IPR047640">
    <property type="entry name" value="RpiR-like"/>
</dbReference>
<dbReference type="InterPro" id="IPR009057">
    <property type="entry name" value="Homeodomain-like_sf"/>
</dbReference>